<organism evidence="1 2">
    <name type="scientific">Trichonephila inaurata madagascariensis</name>
    <dbReference type="NCBI Taxonomy" id="2747483"/>
    <lineage>
        <taxon>Eukaryota</taxon>
        <taxon>Metazoa</taxon>
        <taxon>Ecdysozoa</taxon>
        <taxon>Arthropoda</taxon>
        <taxon>Chelicerata</taxon>
        <taxon>Arachnida</taxon>
        <taxon>Araneae</taxon>
        <taxon>Araneomorphae</taxon>
        <taxon>Entelegynae</taxon>
        <taxon>Araneoidea</taxon>
        <taxon>Nephilidae</taxon>
        <taxon>Trichonephila</taxon>
        <taxon>Trichonephila inaurata</taxon>
    </lineage>
</organism>
<accession>A0A8X6YHZ2</accession>
<dbReference type="AlphaFoldDB" id="A0A8X6YHZ2"/>
<proteinExistence type="predicted"/>
<evidence type="ECO:0000313" key="1">
    <source>
        <dbReference type="EMBL" id="GFY73300.1"/>
    </source>
</evidence>
<comment type="caution">
    <text evidence="1">The sequence shown here is derived from an EMBL/GenBank/DDBJ whole genome shotgun (WGS) entry which is preliminary data.</text>
</comment>
<protein>
    <submittedName>
        <fullName evidence="1">Retrovirus-related Pol polyprotein from transposon 297</fullName>
    </submittedName>
</protein>
<dbReference type="OrthoDB" id="6434872at2759"/>
<keyword evidence="2" id="KW-1185">Reference proteome</keyword>
<sequence length="112" mass="13342">MEETKIKRRAWYDNNAIKREFLEGDLVLVLRMNRPNKLSVQYKGPGRLEKKISETNYAVSFNNNIDSNQVFYVNMLKPYYKRAEFINIIISRAREDSNELEENFPCIHSNHL</sequence>
<evidence type="ECO:0000313" key="2">
    <source>
        <dbReference type="Proteomes" id="UP000886998"/>
    </source>
</evidence>
<reference evidence="1" key="1">
    <citation type="submission" date="2020-08" db="EMBL/GenBank/DDBJ databases">
        <title>Multicomponent nature underlies the extraordinary mechanical properties of spider dragline silk.</title>
        <authorList>
            <person name="Kono N."/>
            <person name="Nakamura H."/>
            <person name="Mori M."/>
            <person name="Yoshida Y."/>
            <person name="Ohtoshi R."/>
            <person name="Malay A.D."/>
            <person name="Moran D.A.P."/>
            <person name="Tomita M."/>
            <person name="Numata K."/>
            <person name="Arakawa K."/>
        </authorList>
    </citation>
    <scope>NUCLEOTIDE SEQUENCE</scope>
</reference>
<dbReference type="Proteomes" id="UP000886998">
    <property type="component" value="Unassembled WGS sequence"/>
</dbReference>
<name>A0A8X6YHZ2_9ARAC</name>
<gene>
    <name evidence="1" type="primary">pol_1799</name>
    <name evidence="1" type="ORF">TNIN_241501</name>
</gene>
<dbReference type="EMBL" id="BMAV01019973">
    <property type="protein sequence ID" value="GFY73300.1"/>
    <property type="molecule type" value="Genomic_DNA"/>
</dbReference>